<reference evidence="3 4" key="1">
    <citation type="submission" date="2019-09" db="EMBL/GenBank/DDBJ databases">
        <title>Complete Genome Sequence of Janibacter melonis M714 with both human health impact and industrial applications.</title>
        <authorList>
            <person name="Jin M."/>
            <person name="Zhao Q.R."/>
        </authorList>
    </citation>
    <scope>NUCLEOTIDE SEQUENCE [LARGE SCALE GENOMIC DNA]</scope>
    <source>
        <strain evidence="3 4">M714</strain>
    </source>
</reference>
<dbReference type="GeneID" id="59163217"/>
<dbReference type="PANTHER" id="PTHR34202:SF1">
    <property type="entry name" value="UPF0548 PROTEIN"/>
    <property type="match status" value="1"/>
</dbReference>
<evidence type="ECO:0000259" key="2">
    <source>
        <dbReference type="Pfam" id="PF09348"/>
    </source>
</evidence>
<dbReference type="AlphaFoldDB" id="A0A5P8FIJ8"/>
<dbReference type="InterPro" id="IPR014457">
    <property type="entry name" value="UCP010260"/>
</dbReference>
<protein>
    <submittedName>
        <fullName evidence="3">DUF1990 family protein</fullName>
    </submittedName>
</protein>
<feature type="region of interest" description="Disordered" evidence="1">
    <location>
        <begin position="1"/>
        <end position="24"/>
    </location>
</feature>
<feature type="domain" description="DUF1990" evidence="2">
    <location>
        <begin position="29"/>
        <end position="171"/>
    </location>
</feature>
<gene>
    <name evidence="3" type="ORF">EEW87_002020</name>
</gene>
<name>A0A5P8FIJ8_9MICO</name>
<evidence type="ECO:0000313" key="3">
    <source>
        <dbReference type="EMBL" id="QFQ29365.2"/>
    </source>
</evidence>
<dbReference type="EMBL" id="CP044548">
    <property type="protein sequence ID" value="QFQ29365.2"/>
    <property type="molecule type" value="Genomic_DNA"/>
</dbReference>
<dbReference type="Proteomes" id="UP000271708">
    <property type="component" value="Chromosome"/>
</dbReference>
<evidence type="ECO:0000256" key="1">
    <source>
        <dbReference type="SAM" id="MobiDB-lite"/>
    </source>
</evidence>
<evidence type="ECO:0000313" key="4">
    <source>
        <dbReference type="Proteomes" id="UP000271708"/>
    </source>
</evidence>
<proteinExistence type="predicted"/>
<sequence length="179" mass="19059">MTLRPDLPSALRRAAAEQPAPGVAGWLTAPPPRTHHVERVQPLPAGADVDRCADALMSWGMHRDAGLQVVADRDVELGATVVLGLRLGPVVAVSPCRVTSVVREDGRVGFEYTTLPGHPETGVERFEVVRDERGARVEISAVSRPAFVGSRVAPFVSRRVQAAITDRYLAAALAAASGR</sequence>
<accession>A0A5P8FIJ8</accession>
<dbReference type="RefSeq" id="WP_123091397.1">
    <property type="nucleotide sequence ID" value="NZ_CP044548.2"/>
</dbReference>
<dbReference type="KEGG" id="jme:EEW87_002020"/>
<organism evidence="3 4">
    <name type="scientific">Janibacter melonis</name>
    <dbReference type="NCBI Taxonomy" id="262209"/>
    <lineage>
        <taxon>Bacteria</taxon>
        <taxon>Bacillati</taxon>
        <taxon>Actinomycetota</taxon>
        <taxon>Actinomycetes</taxon>
        <taxon>Micrococcales</taxon>
        <taxon>Intrasporangiaceae</taxon>
        <taxon>Janibacter</taxon>
    </lineage>
</organism>
<dbReference type="Pfam" id="PF09348">
    <property type="entry name" value="DUF1990"/>
    <property type="match status" value="1"/>
</dbReference>
<dbReference type="InterPro" id="IPR018960">
    <property type="entry name" value="DUF1990"/>
</dbReference>
<dbReference type="PANTHER" id="PTHR34202">
    <property type="entry name" value="UPF0548 PROTEIN"/>
    <property type="match status" value="1"/>
</dbReference>
<dbReference type="PIRSF" id="PIRSF010260">
    <property type="entry name" value="UCP010260"/>
    <property type="match status" value="1"/>
</dbReference>